<dbReference type="EMBL" id="BART01022922">
    <property type="protein sequence ID" value="GAH02399.1"/>
    <property type="molecule type" value="Genomic_DNA"/>
</dbReference>
<evidence type="ECO:0008006" key="2">
    <source>
        <dbReference type="Google" id="ProtNLM"/>
    </source>
</evidence>
<sequence length="164" mass="19062">LHTKILFWKGDHVGMIEYGPPEAVGLPISGESIIIMNCIWIHRKAQGQSFGKMLIDDMIRSEEQAGGFATLALEDYWMVWIQKWMIEHLGFRSIDSIKLKHKTYKKGQCFKVHLMWRSISDNVTPPTWDKFQLLDGINYCHHHPLYWGKYGCAKSGLTKIHEEC</sequence>
<dbReference type="SUPFAM" id="SSF55729">
    <property type="entry name" value="Acyl-CoA N-acyltransferases (Nat)"/>
    <property type="match status" value="1"/>
</dbReference>
<feature type="non-terminal residue" evidence="1">
    <location>
        <position position="1"/>
    </location>
</feature>
<organism evidence="1">
    <name type="scientific">marine sediment metagenome</name>
    <dbReference type="NCBI Taxonomy" id="412755"/>
    <lineage>
        <taxon>unclassified sequences</taxon>
        <taxon>metagenomes</taxon>
        <taxon>ecological metagenomes</taxon>
    </lineage>
</organism>
<evidence type="ECO:0000313" key="1">
    <source>
        <dbReference type="EMBL" id="GAH02399.1"/>
    </source>
</evidence>
<proteinExistence type="predicted"/>
<dbReference type="InterPro" id="IPR016181">
    <property type="entry name" value="Acyl_CoA_acyltransferase"/>
</dbReference>
<comment type="caution">
    <text evidence="1">The sequence shown here is derived from an EMBL/GenBank/DDBJ whole genome shotgun (WGS) entry which is preliminary data.</text>
</comment>
<accession>X1DBF3</accession>
<name>X1DBF3_9ZZZZ</name>
<reference evidence="1" key="1">
    <citation type="journal article" date="2014" name="Front. Microbiol.">
        <title>High frequency of phylogenetically diverse reductive dehalogenase-homologous genes in deep subseafloor sedimentary metagenomes.</title>
        <authorList>
            <person name="Kawai M."/>
            <person name="Futagami T."/>
            <person name="Toyoda A."/>
            <person name="Takaki Y."/>
            <person name="Nishi S."/>
            <person name="Hori S."/>
            <person name="Arai W."/>
            <person name="Tsubouchi T."/>
            <person name="Morono Y."/>
            <person name="Uchiyama I."/>
            <person name="Ito T."/>
            <person name="Fujiyama A."/>
            <person name="Inagaki F."/>
            <person name="Takami H."/>
        </authorList>
    </citation>
    <scope>NUCLEOTIDE SEQUENCE</scope>
    <source>
        <strain evidence="1">Expedition CK06-06</strain>
    </source>
</reference>
<protein>
    <recommendedName>
        <fullName evidence="2">N-acetyltransferase domain-containing protein</fullName>
    </recommendedName>
</protein>
<dbReference type="AlphaFoldDB" id="X1DBF3"/>
<gene>
    <name evidence="1" type="ORF">S01H4_41856</name>
</gene>